<dbReference type="AlphaFoldDB" id="A0A2T7BDZ9"/>
<name>A0A2T7BDZ9_9BACT</name>
<protein>
    <submittedName>
        <fullName evidence="1">Uncharacterized protein</fullName>
    </submittedName>
</protein>
<reference evidence="1 2" key="1">
    <citation type="submission" date="2018-04" db="EMBL/GenBank/DDBJ databases">
        <title>Chitinophaga fuyangensis sp. nov., isolated from soil in a chemical factory.</title>
        <authorList>
            <person name="Chen K."/>
        </authorList>
    </citation>
    <scope>NUCLEOTIDE SEQUENCE [LARGE SCALE GENOMIC DNA]</scope>
    <source>
        <strain evidence="1 2">LY-1</strain>
    </source>
</reference>
<keyword evidence="2" id="KW-1185">Reference proteome</keyword>
<organism evidence="1 2">
    <name type="scientific">Chitinophaga parva</name>
    <dbReference type="NCBI Taxonomy" id="2169414"/>
    <lineage>
        <taxon>Bacteria</taxon>
        <taxon>Pseudomonadati</taxon>
        <taxon>Bacteroidota</taxon>
        <taxon>Chitinophagia</taxon>
        <taxon>Chitinophagales</taxon>
        <taxon>Chitinophagaceae</taxon>
        <taxon>Chitinophaga</taxon>
    </lineage>
</organism>
<proteinExistence type="predicted"/>
<gene>
    <name evidence="1" type="ORF">DCC81_23280</name>
</gene>
<evidence type="ECO:0000313" key="2">
    <source>
        <dbReference type="Proteomes" id="UP000244450"/>
    </source>
</evidence>
<dbReference type="EMBL" id="QCYK01000003">
    <property type="protein sequence ID" value="PUZ23311.1"/>
    <property type="molecule type" value="Genomic_DNA"/>
</dbReference>
<evidence type="ECO:0000313" key="1">
    <source>
        <dbReference type="EMBL" id="PUZ23311.1"/>
    </source>
</evidence>
<accession>A0A2T7BDZ9</accession>
<sequence>MFLRLKESKYIILAGKMQIWQECFENVQIGGHAISRPSFPTFKYRGMWQLSFIFIPKYLL</sequence>
<dbReference type="Proteomes" id="UP000244450">
    <property type="component" value="Unassembled WGS sequence"/>
</dbReference>
<comment type="caution">
    <text evidence="1">The sequence shown here is derived from an EMBL/GenBank/DDBJ whole genome shotgun (WGS) entry which is preliminary data.</text>
</comment>